<dbReference type="EMBL" id="CABVGP010000002">
    <property type="protein sequence ID" value="VVJ19545.1"/>
    <property type="molecule type" value="Genomic_DNA"/>
</dbReference>
<gene>
    <name evidence="2" type="ORF">AA23TX_04566</name>
</gene>
<reference evidence="2 3" key="1">
    <citation type="submission" date="2019-09" db="EMBL/GenBank/DDBJ databases">
        <authorList>
            <person name="Leyn A S."/>
        </authorList>
    </citation>
    <scope>NUCLEOTIDE SEQUENCE [LARGE SCALE GENOMIC DNA]</scope>
    <source>
        <strain evidence="2">AA231_1</strain>
    </source>
</reference>
<evidence type="ECO:0000313" key="3">
    <source>
        <dbReference type="Proteomes" id="UP000399805"/>
    </source>
</evidence>
<dbReference type="AlphaFoldDB" id="A0A6I8LVC0"/>
<dbReference type="PANTHER" id="PTHR33164:SF43">
    <property type="entry name" value="HTH-TYPE TRANSCRIPTIONAL REPRESSOR YETL"/>
    <property type="match status" value="1"/>
</dbReference>
<name>A0A6I8LVC0_9PSEU</name>
<protein>
    <submittedName>
        <fullName evidence="2">Transcriptional regulator</fullName>
    </submittedName>
</protein>
<dbReference type="GO" id="GO:0003700">
    <property type="term" value="F:DNA-binding transcription factor activity"/>
    <property type="evidence" value="ECO:0007669"/>
    <property type="project" value="InterPro"/>
</dbReference>
<dbReference type="SUPFAM" id="SSF46785">
    <property type="entry name" value="Winged helix' DNA-binding domain"/>
    <property type="match status" value="1"/>
</dbReference>
<keyword evidence="3" id="KW-1185">Reference proteome</keyword>
<organism evidence="2 3">
    <name type="scientific">Amycolatopsis camponoti</name>
    <dbReference type="NCBI Taxonomy" id="2606593"/>
    <lineage>
        <taxon>Bacteria</taxon>
        <taxon>Bacillati</taxon>
        <taxon>Actinomycetota</taxon>
        <taxon>Actinomycetes</taxon>
        <taxon>Pseudonocardiales</taxon>
        <taxon>Pseudonocardiaceae</taxon>
        <taxon>Amycolatopsis</taxon>
    </lineage>
</organism>
<dbReference type="InterPro" id="IPR036390">
    <property type="entry name" value="WH_DNA-bd_sf"/>
</dbReference>
<dbReference type="Pfam" id="PF12802">
    <property type="entry name" value="MarR_2"/>
    <property type="match status" value="1"/>
</dbReference>
<dbReference type="SMART" id="SM00347">
    <property type="entry name" value="HTH_MARR"/>
    <property type="match status" value="1"/>
</dbReference>
<dbReference type="GO" id="GO:0006950">
    <property type="term" value="P:response to stress"/>
    <property type="evidence" value="ECO:0007669"/>
    <property type="project" value="TreeGrafter"/>
</dbReference>
<evidence type="ECO:0000259" key="1">
    <source>
        <dbReference type="PROSITE" id="PS50995"/>
    </source>
</evidence>
<dbReference type="InterPro" id="IPR036388">
    <property type="entry name" value="WH-like_DNA-bd_sf"/>
</dbReference>
<dbReference type="InterPro" id="IPR000835">
    <property type="entry name" value="HTH_MarR-typ"/>
</dbReference>
<proteinExistence type="predicted"/>
<dbReference type="InterPro" id="IPR039422">
    <property type="entry name" value="MarR/SlyA-like"/>
</dbReference>
<dbReference type="PANTHER" id="PTHR33164">
    <property type="entry name" value="TRANSCRIPTIONAL REGULATOR, MARR FAMILY"/>
    <property type="match status" value="1"/>
</dbReference>
<evidence type="ECO:0000313" key="2">
    <source>
        <dbReference type="EMBL" id="VVJ19545.1"/>
    </source>
</evidence>
<accession>A0A6I8LVC0</accession>
<dbReference type="PROSITE" id="PS50995">
    <property type="entry name" value="HTH_MARR_2"/>
    <property type="match status" value="1"/>
</dbReference>
<feature type="domain" description="HTH marR-type" evidence="1">
    <location>
        <begin position="9"/>
        <end position="141"/>
    </location>
</feature>
<dbReference type="Proteomes" id="UP000399805">
    <property type="component" value="Unassembled WGS sequence"/>
</dbReference>
<dbReference type="Gene3D" id="1.10.10.10">
    <property type="entry name" value="Winged helix-like DNA-binding domain superfamily/Winged helix DNA-binding domain"/>
    <property type="match status" value="1"/>
</dbReference>
<sequence length="152" mass="16812">MVDMESFRDEPLGYLLHRVTAALRAEVAAAVLEPAELAAPEYLCLRMLARSPKSNAQLAREAQVSPQAMNKVVRELQERGLVTRPATVSSGRSLPATLTREGATVLARLDPEVVQAEDRVLANLGEQDRRELRRLLVAVGSPPRRDNHSRVR</sequence>